<evidence type="ECO:0000313" key="3">
    <source>
        <dbReference type="EMBL" id="MDA2803470.1"/>
    </source>
</evidence>
<dbReference type="InterPro" id="IPR018711">
    <property type="entry name" value="NAGPA"/>
</dbReference>
<keyword evidence="4" id="KW-1185">Reference proteome</keyword>
<evidence type="ECO:0000313" key="4">
    <source>
        <dbReference type="Proteomes" id="UP001165685"/>
    </source>
</evidence>
<dbReference type="RefSeq" id="WP_270675960.1">
    <property type="nucleotide sequence ID" value="NZ_JAQFWP010000003.1"/>
</dbReference>
<evidence type="ECO:0000256" key="1">
    <source>
        <dbReference type="SAM" id="MobiDB-lite"/>
    </source>
</evidence>
<feature type="region of interest" description="Disordered" evidence="1">
    <location>
        <begin position="323"/>
        <end position="349"/>
    </location>
</feature>
<accession>A0ABT4TFH8</accession>
<gene>
    <name evidence="3" type="ORF">O4U47_03020</name>
</gene>
<keyword evidence="3" id="KW-0378">Hydrolase</keyword>
<feature type="domain" description="Phosphodiester glycosidase" evidence="2">
    <location>
        <begin position="186"/>
        <end position="355"/>
    </location>
</feature>
<sequence length="717" mass="72863">MPAASAAPAPAPPARTVPVAPGVDLEVRAQPGRSRPTLTALTVDLGSGARADYIDGGSVASAAEPADMAAAHPRPEGRAAVAAVNGDFFDAGASQAPLGAAVRDGEVLSSPAPGRPYAAVIGEDGRGSVRRVRFEGTVRTPSGTARLDALNAPGIPADGLGLFTDDWGSASRARAVHGAERVAEAVLADGAVRTVRDRAGEGPIAPGTRVLVGRGAGADLVAELEDGARVGTEYRIDAGGVRPRTVLGGRRVLLRDGRPTGAADGARQPRTVLGFGAGGTRMVALAVDGRVPGAPGATLGEAAEAVKEAGAVEAIELDGGGSSALLARDPGGRGLSARNRTGEGPREVPNGLLVTAPAGDGAPSGLWLRPRLDPRPGHGAEAPAQDDPYFLFTGMRRTLEADLHDAAYGPAAADRGGGDGGRVPDLRLTAPRGSVQGNAFRGGAPGRVEVTGAASGAEGTVGLRVLPGPDRLAPEPERLFFPGDGDSASFVVSGVAPDGTRAPVEPEDARVEADPDLVKVERHGDGRFEVHPVAVKGTGAVTVEAGGVRAEVPVAIGTETVRLAAFEDGGAWTADGTRAEAGLRPVQGRYGAGIAVRYDFTGAVRTRAATARPPEPLPARPAAFGFGLQVKGDGEGATVALSLEDDAGIRHAVYGPRVAWEGWRPVEFTVPDDAVQPVSVTSVYLVETDGARTYKGEVAFSDLTGELGRDPERPSRR</sequence>
<proteinExistence type="predicted"/>
<feature type="region of interest" description="Disordered" evidence="1">
    <location>
        <begin position="1"/>
        <end position="22"/>
    </location>
</feature>
<name>A0ABT4TFH8_9ACTN</name>
<dbReference type="PANTHER" id="PTHR40446:SF2">
    <property type="entry name" value="N-ACETYLGLUCOSAMINE-1-PHOSPHODIESTER ALPHA-N-ACETYLGLUCOSAMINIDASE"/>
    <property type="match status" value="1"/>
</dbReference>
<evidence type="ECO:0000259" key="2">
    <source>
        <dbReference type="Pfam" id="PF09992"/>
    </source>
</evidence>
<comment type="caution">
    <text evidence="3">The sequence shown here is derived from an EMBL/GenBank/DDBJ whole genome shotgun (WGS) entry which is preliminary data.</text>
</comment>
<keyword evidence="3" id="KW-0326">Glycosidase</keyword>
<protein>
    <submittedName>
        <fullName evidence="3">Phosphodiester glycosidase family protein</fullName>
    </submittedName>
</protein>
<dbReference type="Proteomes" id="UP001165685">
    <property type="component" value="Unassembled WGS sequence"/>
</dbReference>
<dbReference type="Pfam" id="PF09992">
    <property type="entry name" value="NAGPA"/>
    <property type="match status" value="1"/>
</dbReference>
<dbReference type="EMBL" id="JAQFWP010000003">
    <property type="protein sequence ID" value="MDA2803470.1"/>
    <property type="molecule type" value="Genomic_DNA"/>
</dbReference>
<reference evidence="3" key="1">
    <citation type="submission" date="2023-01" db="EMBL/GenBank/DDBJ databases">
        <title>Draft genome sequence of Nocardiopsis sp. LSu2-4 isolated from halophytes.</title>
        <authorList>
            <person name="Duangmal K."/>
            <person name="Chantavorakit T."/>
        </authorList>
    </citation>
    <scope>NUCLEOTIDE SEQUENCE</scope>
    <source>
        <strain evidence="3">LSu2-4</strain>
    </source>
</reference>
<organism evidence="3 4">
    <name type="scientific">Nocardiopsis suaedae</name>
    <dbReference type="NCBI Taxonomy" id="3018444"/>
    <lineage>
        <taxon>Bacteria</taxon>
        <taxon>Bacillati</taxon>
        <taxon>Actinomycetota</taxon>
        <taxon>Actinomycetes</taxon>
        <taxon>Streptosporangiales</taxon>
        <taxon>Nocardiopsidaceae</taxon>
        <taxon>Nocardiopsis</taxon>
    </lineage>
</organism>
<dbReference type="PANTHER" id="PTHR40446">
    <property type="entry name" value="N-ACETYLGLUCOSAMINE-1-PHOSPHODIESTER ALPHA-N-ACETYLGLUCOSAMINIDASE"/>
    <property type="match status" value="1"/>
</dbReference>
<dbReference type="GO" id="GO:0016798">
    <property type="term" value="F:hydrolase activity, acting on glycosyl bonds"/>
    <property type="evidence" value="ECO:0007669"/>
    <property type="project" value="UniProtKB-KW"/>
</dbReference>